<dbReference type="PANTHER" id="PTHR13696">
    <property type="entry name" value="P-LOOP CONTAINING NUCLEOSIDE TRIPHOSPHATE HYDROLASE"/>
    <property type="match status" value="1"/>
</dbReference>
<dbReference type="InterPro" id="IPR002586">
    <property type="entry name" value="CobQ/CobB/MinD/ParA_Nub-bd_dom"/>
</dbReference>
<name>A0A1G7XV46_9PROT</name>
<proteinExistence type="predicted"/>
<dbReference type="NCBIfam" id="NF041546">
    <property type="entry name" value="ParA_partition"/>
    <property type="match status" value="1"/>
</dbReference>
<dbReference type="RefSeq" id="WP_092616779.1">
    <property type="nucleotide sequence ID" value="NZ_FNCV01000003.1"/>
</dbReference>
<dbReference type="PIRSF" id="PIRSF009320">
    <property type="entry name" value="Nuc_binding_HP_1000"/>
    <property type="match status" value="1"/>
</dbReference>
<dbReference type="STRING" id="83401.SAMN05421742_10395"/>
<dbReference type="CDD" id="cd02042">
    <property type="entry name" value="ParAB_family"/>
    <property type="match status" value="1"/>
</dbReference>
<dbReference type="EMBL" id="FNCV01000003">
    <property type="protein sequence ID" value="SDG87630.1"/>
    <property type="molecule type" value="Genomic_DNA"/>
</dbReference>
<dbReference type="Proteomes" id="UP000217076">
    <property type="component" value="Unassembled WGS sequence"/>
</dbReference>
<protein>
    <submittedName>
        <fullName evidence="2">Chromosome partitioning protein</fullName>
    </submittedName>
</protein>
<feature type="domain" description="CobQ/CobB/MinD/ParA nucleotide binding" evidence="1">
    <location>
        <begin position="4"/>
        <end position="183"/>
    </location>
</feature>
<dbReference type="SUPFAM" id="SSF52540">
    <property type="entry name" value="P-loop containing nucleoside triphosphate hydrolases"/>
    <property type="match status" value="1"/>
</dbReference>
<dbReference type="InterPro" id="IPR050678">
    <property type="entry name" value="DNA_Partitioning_ATPase"/>
</dbReference>
<dbReference type="InterPro" id="IPR048089">
    <property type="entry name" value="McdA"/>
</dbReference>
<dbReference type="AlphaFoldDB" id="A0A1G7XV46"/>
<dbReference type="OrthoDB" id="9804460at2"/>
<sequence>MAVVTVAQQKGGAGKTTLVAQLAVALAADGRRRVALLDIDPQGSLAAWFAVRRQRLGEAAGGLALSAVAGWRVGTELDRLRRGADLILIDTPPHAETEARAAIRAADLVLIPLQPSPMDLWATAPTLEAARSERRAARLVANRMPARGTLRDRVLADLAEKEMPLAGAMLGSRVAFAHSMMEGLGVLESAPRDRAAEEVSALADEVLGVLAGRS</sequence>
<evidence type="ECO:0000313" key="2">
    <source>
        <dbReference type="EMBL" id="SDG87630.1"/>
    </source>
</evidence>
<keyword evidence="3" id="KW-1185">Reference proteome</keyword>
<reference evidence="3" key="1">
    <citation type="submission" date="2016-10" db="EMBL/GenBank/DDBJ databases">
        <authorList>
            <person name="Varghese N."/>
            <person name="Submissions S."/>
        </authorList>
    </citation>
    <scope>NUCLEOTIDE SEQUENCE [LARGE SCALE GENOMIC DNA]</scope>
    <source>
        <strain evidence="3">930I</strain>
    </source>
</reference>
<evidence type="ECO:0000259" key="1">
    <source>
        <dbReference type="Pfam" id="PF01656"/>
    </source>
</evidence>
<organism evidence="2 3">
    <name type="scientific">Roseospirillum parvum</name>
    <dbReference type="NCBI Taxonomy" id="83401"/>
    <lineage>
        <taxon>Bacteria</taxon>
        <taxon>Pseudomonadati</taxon>
        <taxon>Pseudomonadota</taxon>
        <taxon>Alphaproteobacteria</taxon>
        <taxon>Rhodospirillales</taxon>
        <taxon>Rhodospirillaceae</taxon>
        <taxon>Roseospirillum</taxon>
    </lineage>
</organism>
<evidence type="ECO:0000313" key="3">
    <source>
        <dbReference type="Proteomes" id="UP000217076"/>
    </source>
</evidence>
<dbReference type="Pfam" id="PF01656">
    <property type="entry name" value="CbiA"/>
    <property type="match status" value="1"/>
</dbReference>
<accession>A0A1G7XV46</accession>
<gene>
    <name evidence="2" type="ORF">SAMN05421742_10395</name>
</gene>
<dbReference type="Gene3D" id="3.40.50.300">
    <property type="entry name" value="P-loop containing nucleotide triphosphate hydrolases"/>
    <property type="match status" value="1"/>
</dbReference>
<dbReference type="InterPro" id="IPR027417">
    <property type="entry name" value="P-loop_NTPase"/>
</dbReference>
<dbReference type="PANTHER" id="PTHR13696:SF96">
    <property type="entry name" value="COBQ_COBB_MIND_PARA NUCLEOTIDE BINDING DOMAIN-CONTAINING PROTEIN"/>
    <property type="match status" value="1"/>
</dbReference>